<feature type="region of interest" description="Disordered" evidence="7">
    <location>
        <begin position="358"/>
        <end position="402"/>
    </location>
</feature>
<proteinExistence type="predicted"/>
<evidence type="ECO:0000259" key="8">
    <source>
        <dbReference type="PROSITE" id="PS50162"/>
    </source>
</evidence>
<evidence type="ECO:0000256" key="4">
    <source>
        <dbReference type="ARBA" id="ARBA00022840"/>
    </source>
</evidence>
<keyword evidence="4" id="KW-0067">ATP-binding</keyword>
<dbReference type="GO" id="GO:0033065">
    <property type="term" value="C:Rad51C-XRCC3 complex"/>
    <property type="evidence" value="ECO:0007669"/>
    <property type="project" value="TreeGrafter"/>
</dbReference>
<evidence type="ECO:0000256" key="2">
    <source>
        <dbReference type="ARBA" id="ARBA00022741"/>
    </source>
</evidence>
<comment type="caution">
    <text evidence="9">The sequence shown here is derived from an EMBL/GenBank/DDBJ whole genome shotgun (WGS) entry which is preliminary data.</text>
</comment>
<dbReference type="Proteomes" id="UP000756346">
    <property type="component" value="Unassembled WGS sequence"/>
</dbReference>
<keyword evidence="5" id="KW-0234">DNA repair</keyword>
<dbReference type="Gene3D" id="3.40.50.300">
    <property type="entry name" value="P-loop containing nucleotide triphosphate hydrolases"/>
    <property type="match status" value="1"/>
</dbReference>
<dbReference type="GO" id="GO:0000707">
    <property type="term" value="P:meiotic DNA recombinase assembly"/>
    <property type="evidence" value="ECO:0007669"/>
    <property type="project" value="TreeGrafter"/>
</dbReference>
<evidence type="ECO:0000313" key="9">
    <source>
        <dbReference type="EMBL" id="KAH7035448.1"/>
    </source>
</evidence>
<sequence length="402" mass="43264">MDDTKRTNQDVASFDLSSTHRMPTVSAAQVLDDLGEQRSRFVSTGLDDLDEALTPLLSVSGQDQATAPRGLETSQVVEIWGPPGSGKTAFALQLAASSIRSGHQVVWVDGFHPISGQRFHNVLQGHIDQAEDHAETSPVSLDSLDALHHFTTPSLAHLLALLCKPTSSAIPDGTSLLVIDSFSALFNHAYPRNVETKKTPRGPSASSRRLQAIQFIISSLQKLAAAKEILVVIISQCATRMQADRSAIIAPAVSSAALEAGLGTRLVVFKDWIGHQESSRSASLVGIQKVNGTAVPEVIGQVFAFQITTSGIRNVRDSPSQDFHDVAYHKRKLDDTGFEIADSDDDVYGWISDDDTRIPGMSTQAQGSEDLLLGENDDYDSVSPHSGDESELSSPPETEDEL</sequence>
<dbReference type="GO" id="GO:0005657">
    <property type="term" value="C:replication fork"/>
    <property type="evidence" value="ECO:0007669"/>
    <property type="project" value="TreeGrafter"/>
</dbReference>
<evidence type="ECO:0000313" key="10">
    <source>
        <dbReference type="Proteomes" id="UP000756346"/>
    </source>
</evidence>
<dbReference type="EMBL" id="JAGTJQ010000003">
    <property type="protein sequence ID" value="KAH7035448.1"/>
    <property type="molecule type" value="Genomic_DNA"/>
</dbReference>
<dbReference type="GO" id="GO:0000400">
    <property type="term" value="F:four-way junction DNA binding"/>
    <property type="evidence" value="ECO:0007669"/>
    <property type="project" value="TreeGrafter"/>
</dbReference>
<dbReference type="PANTHER" id="PTHR46239">
    <property type="entry name" value="DNA REPAIR PROTEIN RAD51 HOMOLOG 3 RAD51C"/>
    <property type="match status" value="1"/>
</dbReference>
<reference evidence="9" key="1">
    <citation type="journal article" date="2021" name="Nat. Commun.">
        <title>Genetic determinants of endophytism in the Arabidopsis root mycobiome.</title>
        <authorList>
            <person name="Mesny F."/>
            <person name="Miyauchi S."/>
            <person name="Thiergart T."/>
            <person name="Pickel B."/>
            <person name="Atanasova L."/>
            <person name="Karlsson M."/>
            <person name="Huettel B."/>
            <person name="Barry K.W."/>
            <person name="Haridas S."/>
            <person name="Chen C."/>
            <person name="Bauer D."/>
            <person name="Andreopoulos W."/>
            <person name="Pangilinan J."/>
            <person name="LaButti K."/>
            <person name="Riley R."/>
            <person name="Lipzen A."/>
            <person name="Clum A."/>
            <person name="Drula E."/>
            <person name="Henrissat B."/>
            <person name="Kohler A."/>
            <person name="Grigoriev I.V."/>
            <person name="Martin F.M."/>
            <person name="Hacquard S."/>
        </authorList>
    </citation>
    <scope>NUCLEOTIDE SEQUENCE</scope>
    <source>
        <strain evidence="9">MPI-CAGE-CH-0230</strain>
    </source>
</reference>
<evidence type="ECO:0000256" key="7">
    <source>
        <dbReference type="SAM" id="MobiDB-lite"/>
    </source>
</evidence>
<keyword evidence="3" id="KW-0227">DNA damage</keyword>
<dbReference type="GeneID" id="70193145"/>
<keyword evidence="9" id="KW-0378">Hydrolase</keyword>
<name>A0A9P8YEA7_9PEZI</name>
<dbReference type="PROSITE" id="PS50162">
    <property type="entry name" value="RECA_2"/>
    <property type="match status" value="1"/>
</dbReference>
<dbReference type="GO" id="GO:0140664">
    <property type="term" value="F:ATP-dependent DNA damage sensor activity"/>
    <property type="evidence" value="ECO:0007669"/>
    <property type="project" value="InterPro"/>
</dbReference>
<dbReference type="OrthoDB" id="5957327at2759"/>
<keyword evidence="6" id="KW-0539">Nucleus</keyword>
<keyword evidence="2" id="KW-0547">Nucleotide-binding</keyword>
<dbReference type="InterPro" id="IPR003593">
    <property type="entry name" value="AAA+_ATPase"/>
</dbReference>
<dbReference type="CDD" id="cd01393">
    <property type="entry name" value="RecA-like"/>
    <property type="match status" value="1"/>
</dbReference>
<dbReference type="PANTHER" id="PTHR46239:SF1">
    <property type="entry name" value="DNA REPAIR PROTEIN RAD51 HOMOLOG 3"/>
    <property type="match status" value="1"/>
</dbReference>
<dbReference type="InterPro" id="IPR027417">
    <property type="entry name" value="P-loop_NTPase"/>
</dbReference>
<evidence type="ECO:0000256" key="1">
    <source>
        <dbReference type="ARBA" id="ARBA00004123"/>
    </source>
</evidence>
<dbReference type="GO" id="GO:0008821">
    <property type="term" value="F:crossover junction DNA endonuclease activity"/>
    <property type="evidence" value="ECO:0007669"/>
    <property type="project" value="TreeGrafter"/>
</dbReference>
<dbReference type="RefSeq" id="XP_046015541.1">
    <property type="nucleotide sequence ID" value="XM_046163599.1"/>
</dbReference>
<dbReference type="InterPro" id="IPR052093">
    <property type="entry name" value="HR_Repair_Mediator"/>
</dbReference>
<dbReference type="GO" id="GO:0005524">
    <property type="term" value="F:ATP binding"/>
    <property type="evidence" value="ECO:0007669"/>
    <property type="project" value="UniProtKB-KW"/>
</dbReference>
<evidence type="ECO:0000256" key="3">
    <source>
        <dbReference type="ARBA" id="ARBA00022763"/>
    </source>
</evidence>
<keyword evidence="10" id="KW-1185">Reference proteome</keyword>
<dbReference type="AlphaFoldDB" id="A0A9P8YEA7"/>
<feature type="domain" description="RecA family profile 1" evidence="8">
    <location>
        <begin position="38"/>
        <end position="237"/>
    </location>
</feature>
<protein>
    <submittedName>
        <fullName evidence="9">P-loop containing nucleoside triphosphate hydrolase protein</fullName>
    </submittedName>
</protein>
<comment type="subcellular location">
    <subcellularLocation>
        <location evidence="1">Nucleus</location>
    </subcellularLocation>
</comment>
<dbReference type="InterPro" id="IPR020588">
    <property type="entry name" value="RecA_ATP-bd"/>
</dbReference>
<evidence type="ECO:0000256" key="6">
    <source>
        <dbReference type="ARBA" id="ARBA00023242"/>
    </source>
</evidence>
<evidence type="ECO:0000256" key="5">
    <source>
        <dbReference type="ARBA" id="ARBA00023204"/>
    </source>
</evidence>
<dbReference type="GO" id="GO:0007131">
    <property type="term" value="P:reciprocal meiotic recombination"/>
    <property type="evidence" value="ECO:0007669"/>
    <property type="project" value="TreeGrafter"/>
</dbReference>
<accession>A0A9P8YEA7</accession>
<organism evidence="9 10">
    <name type="scientific">Microdochium trichocladiopsis</name>
    <dbReference type="NCBI Taxonomy" id="1682393"/>
    <lineage>
        <taxon>Eukaryota</taxon>
        <taxon>Fungi</taxon>
        <taxon>Dikarya</taxon>
        <taxon>Ascomycota</taxon>
        <taxon>Pezizomycotina</taxon>
        <taxon>Sordariomycetes</taxon>
        <taxon>Xylariomycetidae</taxon>
        <taxon>Xylariales</taxon>
        <taxon>Microdochiaceae</taxon>
        <taxon>Microdochium</taxon>
    </lineage>
</organism>
<gene>
    <name evidence="9" type="ORF">B0I36DRAFT_92756</name>
</gene>
<dbReference type="SMART" id="SM00382">
    <property type="entry name" value="AAA"/>
    <property type="match status" value="1"/>
</dbReference>
<dbReference type="GO" id="GO:0033063">
    <property type="term" value="C:Rad51B-Rad51C-Rad51D-XRCC2 complex"/>
    <property type="evidence" value="ECO:0007669"/>
    <property type="project" value="TreeGrafter"/>
</dbReference>
<dbReference type="SUPFAM" id="SSF52540">
    <property type="entry name" value="P-loop containing nucleoside triphosphate hydrolases"/>
    <property type="match status" value="1"/>
</dbReference>